<reference evidence="1 2" key="2">
    <citation type="journal article" date="2010" name="J. Bacteriol.">
        <title>Complete genome sequence of Methanothermobacter marburgensis, a methanoarchaeon model organism.</title>
        <authorList>
            <person name="Liesegang H."/>
            <person name="Kaster A.K."/>
            <person name="Wiezer A."/>
            <person name="Goenrich M."/>
            <person name="Wollherr A."/>
            <person name="Seedorf H."/>
            <person name="Gottschalk G."/>
            <person name="Thauer R.K."/>
        </authorList>
    </citation>
    <scope>NUCLEOTIDE SEQUENCE [LARGE SCALE GENOMIC DNA]</scope>
    <source>
        <strain evidence="2">ATCC BAA-927 / DSM 2133 / JCM 14651 / NBRC 100331 / OCM 82 / Marburg</strain>
    </source>
</reference>
<proteinExistence type="predicted"/>
<evidence type="ECO:0000313" key="2">
    <source>
        <dbReference type="Proteomes" id="UP000000345"/>
    </source>
</evidence>
<dbReference type="Proteomes" id="UP000000345">
    <property type="component" value="Chromosome"/>
</dbReference>
<keyword evidence="2" id="KW-1185">Reference proteome</keyword>
<sequence>MEALLVDVLVAALVSLGVWTVLEILPTLFPRETGRLAARIRPLPSGAVEISQYLNLLRRGSPWQVFMALEVIGELFRIKIRELESLKYEEWKREVESQKERMERRGLSDDEILHLEAGREMIQNSNNLNLKSGGGLYSSPEEEEFIRIRNHKKDLLPDLRDKYSDFRIWALKNRDILRYVQERVFRREELDLENLRDHSREWALVNIWGMEPPESYSEDEILEDILLYIEIKDDNIISKFAHALSSHSDSLRYLDKVISAVSAWKRGG</sequence>
<dbReference type="STRING" id="79929.MTBMA_c06600"/>
<protein>
    <submittedName>
        <fullName evidence="1">Uncharacterized protein</fullName>
    </submittedName>
</protein>
<gene>
    <name evidence="1" type="ordered locus">MTBMA_c06600</name>
</gene>
<accession>D9PVK7</accession>
<dbReference type="PaxDb" id="79929-MTBMA_c06600"/>
<dbReference type="AlphaFoldDB" id="D9PVK7"/>
<dbReference type="EMBL" id="CP001710">
    <property type="protein sequence ID" value="ADL58255.1"/>
    <property type="molecule type" value="Genomic_DNA"/>
</dbReference>
<name>D9PVK7_METTM</name>
<dbReference type="HOGENOM" id="CLU_1036707_0_0_2"/>
<reference key="1">
    <citation type="submission" date="2009-08" db="EMBL/GenBank/DDBJ databases">
        <title>The genome sequence of Methanothermobacter marburgensis.</title>
        <authorList>
            <person name="Kaster A."/>
            <person name="Seedorf H."/>
            <person name="Goenrich M."/>
            <person name="Wiezer A."/>
            <person name="Liesegang H."/>
            <person name="Thauer R."/>
            <person name="Gottschalk G."/>
        </authorList>
    </citation>
    <scope>NUCLEOTIDE SEQUENCE</scope>
    <source>
        <strain>Marburg</strain>
    </source>
</reference>
<organism evidence="1 2">
    <name type="scientific">Methanothermobacter marburgensis (strain ATCC BAA-927 / DSM 2133 / JCM 14651 / NBRC 100331 / OCM 82 / Marburg)</name>
    <name type="common">Methanobacterium thermoautotrophicum</name>
    <dbReference type="NCBI Taxonomy" id="79929"/>
    <lineage>
        <taxon>Archaea</taxon>
        <taxon>Methanobacteriati</taxon>
        <taxon>Methanobacteriota</taxon>
        <taxon>Methanomada group</taxon>
        <taxon>Methanobacteria</taxon>
        <taxon>Methanobacteriales</taxon>
        <taxon>Methanobacteriaceae</taxon>
        <taxon>Methanothermobacter</taxon>
    </lineage>
</organism>
<dbReference type="KEGG" id="mmg:MTBMA_c06600"/>
<evidence type="ECO:0000313" key="1">
    <source>
        <dbReference type="EMBL" id="ADL58255.1"/>
    </source>
</evidence>